<dbReference type="RefSeq" id="WP_379780926.1">
    <property type="nucleotide sequence ID" value="NZ_JBHSWW010000089.1"/>
</dbReference>
<proteinExistence type="predicted"/>
<protein>
    <recommendedName>
        <fullName evidence="4">DUF1102 domain-containing protein</fullName>
    </recommendedName>
</protein>
<evidence type="ECO:0008006" key="4">
    <source>
        <dbReference type="Google" id="ProtNLM"/>
    </source>
</evidence>
<feature type="region of interest" description="Disordered" evidence="1">
    <location>
        <begin position="182"/>
        <end position="203"/>
    </location>
</feature>
<evidence type="ECO:0000313" key="3">
    <source>
        <dbReference type="Proteomes" id="UP001596442"/>
    </source>
</evidence>
<dbReference type="Proteomes" id="UP001596442">
    <property type="component" value="Unassembled WGS sequence"/>
</dbReference>
<name>A0ABD5SA95_9EURY</name>
<sequence length="203" mass="21258">MERRKFMIGAGALATGSAAAVGTGAFTSVEAERDFALATAGDAAAFLTITVEDPEHAGVTDNDIVELAFDGDATGASASGADGDGINKNATTRFDEVISIQNQGTEEVELFFVTDEEDVDAGRADRTNVFDDNGDDLTAPAHNSRTLGTGESTTIDFQFETGEGTRIGEFVSNKLIVAQQDAPTDSDFVGDVRDDVDPYQGSE</sequence>
<dbReference type="AlphaFoldDB" id="A0ABD5SA95"/>
<feature type="region of interest" description="Disordered" evidence="1">
    <location>
        <begin position="127"/>
        <end position="150"/>
    </location>
</feature>
<accession>A0ABD5SA95</accession>
<reference evidence="2 3" key="1">
    <citation type="journal article" date="2019" name="Int. J. Syst. Evol. Microbiol.">
        <title>The Global Catalogue of Microorganisms (GCM) 10K type strain sequencing project: providing services to taxonomists for standard genome sequencing and annotation.</title>
        <authorList>
            <consortium name="The Broad Institute Genomics Platform"/>
            <consortium name="The Broad Institute Genome Sequencing Center for Infectious Disease"/>
            <person name="Wu L."/>
            <person name="Ma J."/>
        </authorList>
    </citation>
    <scope>NUCLEOTIDE SEQUENCE [LARGE SCALE GENOMIC DNA]</scope>
    <source>
        <strain evidence="2 3">CGMCC 1.3239</strain>
    </source>
</reference>
<feature type="compositionally biased region" description="Polar residues" evidence="1">
    <location>
        <begin position="141"/>
        <end position="150"/>
    </location>
</feature>
<comment type="caution">
    <text evidence="2">The sequence shown here is derived from an EMBL/GenBank/DDBJ whole genome shotgun (WGS) entry which is preliminary data.</text>
</comment>
<dbReference type="EMBL" id="JBHSWW010000089">
    <property type="protein sequence ID" value="MFC6753375.1"/>
    <property type="molecule type" value="Genomic_DNA"/>
</dbReference>
<keyword evidence="3" id="KW-1185">Reference proteome</keyword>
<evidence type="ECO:0000313" key="2">
    <source>
        <dbReference type="EMBL" id="MFC6753375.1"/>
    </source>
</evidence>
<evidence type="ECO:0000256" key="1">
    <source>
        <dbReference type="SAM" id="MobiDB-lite"/>
    </source>
</evidence>
<organism evidence="2 3">
    <name type="scientific">Halorubrum tibetense</name>
    <dbReference type="NCBI Taxonomy" id="175631"/>
    <lineage>
        <taxon>Archaea</taxon>
        <taxon>Methanobacteriati</taxon>
        <taxon>Methanobacteriota</taxon>
        <taxon>Stenosarchaea group</taxon>
        <taxon>Halobacteria</taxon>
        <taxon>Halobacteriales</taxon>
        <taxon>Haloferacaceae</taxon>
        <taxon>Halorubrum</taxon>
    </lineage>
</organism>
<gene>
    <name evidence="2" type="ORF">ACFQEU_07840</name>
</gene>